<dbReference type="Proteomes" id="UP000030460">
    <property type="component" value="Unassembled WGS sequence"/>
</dbReference>
<feature type="non-terminal residue" evidence="1">
    <location>
        <position position="45"/>
    </location>
</feature>
<evidence type="ECO:0000313" key="1">
    <source>
        <dbReference type="EMBL" id="NLP65764.1"/>
    </source>
</evidence>
<keyword evidence="2" id="KW-1185">Reference proteome</keyword>
<proteinExistence type="predicted"/>
<reference evidence="1" key="1">
    <citation type="journal article" date="2015" name="Genome Announc.">
        <title>Draft Genome Sequence of the Polyhydroxyalkanoate-Producing Bacterium Burkholderia sacchari LMG 19450 Isolated from Brazilian Sugarcane Plantation Soil.</title>
        <authorList>
            <person name="Alexandrino P.M."/>
            <person name="Mendonca T.T."/>
            <person name="Guaman Bautista L.P."/>
            <person name="Cherix J."/>
            <person name="Lozano-Sakalauskas G.C."/>
            <person name="Fujita A."/>
            <person name="Ramos Filho E."/>
            <person name="Long P."/>
            <person name="Padilla G."/>
            <person name="Taciro M.K."/>
            <person name="Gomez J.G."/>
            <person name="Silva L.F."/>
        </authorList>
    </citation>
    <scope>NUCLEOTIDE SEQUENCE</scope>
    <source>
        <strain evidence="1">LMG 19450</strain>
    </source>
</reference>
<reference evidence="1" key="2">
    <citation type="submission" date="2020-04" db="EMBL/GenBank/DDBJ databases">
        <authorList>
            <person name="Alexandrino P."/>
            <person name="Mendonca T."/>
            <person name="Guaman L."/>
            <person name="Cherix J."/>
            <person name="Lozano-Sakalauskas G."/>
            <person name="Fujita A."/>
            <person name="Filho E.R."/>
            <person name="Long P."/>
            <person name="Padilla G."/>
            <person name="Taciro M.K."/>
            <person name="Gomez J.G."/>
            <person name="Silva L.F."/>
            <person name="Torres M."/>
        </authorList>
    </citation>
    <scope>NUCLEOTIDE SEQUENCE</scope>
    <source>
        <strain evidence="1">LMG 19450</strain>
    </source>
</reference>
<protein>
    <submittedName>
        <fullName evidence="1">IS256 family transposase</fullName>
    </submittedName>
</protein>
<dbReference type="AlphaFoldDB" id="A0A8T6ZPF0"/>
<sequence length="45" mass="4861">MKKKRTVASQAAARGPLPELPKALLDELVKGPMTPAQVQDLMLAF</sequence>
<evidence type="ECO:0000313" key="2">
    <source>
        <dbReference type="Proteomes" id="UP000030460"/>
    </source>
</evidence>
<comment type="caution">
    <text evidence="1">The sequence shown here is derived from an EMBL/GenBank/DDBJ whole genome shotgun (WGS) entry which is preliminary data.</text>
</comment>
<dbReference type="EMBL" id="JTDB02000017">
    <property type="protein sequence ID" value="NLP65764.1"/>
    <property type="molecule type" value="Genomic_DNA"/>
</dbReference>
<accession>A0A8T6ZPF0</accession>
<organism evidence="1 2">
    <name type="scientific">Paraburkholderia sacchari</name>
    <dbReference type="NCBI Taxonomy" id="159450"/>
    <lineage>
        <taxon>Bacteria</taxon>
        <taxon>Pseudomonadati</taxon>
        <taxon>Pseudomonadota</taxon>
        <taxon>Betaproteobacteria</taxon>
        <taxon>Burkholderiales</taxon>
        <taxon>Burkholderiaceae</taxon>
        <taxon>Paraburkholderia</taxon>
    </lineage>
</organism>
<name>A0A8T6ZPF0_9BURK</name>
<gene>
    <name evidence="1" type="ORF">NH14_032420</name>
</gene>